<dbReference type="SUPFAM" id="SSF53474">
    <property type="entry name" value="alpha/beta-Hydrolases"/>
    <property type="match status" value="1"/>
</dbReference>
<dbReference type="GO" id="GO:0018786">
    <property type="term" value="F:haloalkane dehalogenase activity"/>
    <property type="evidence" value="ECO:0007669"/>
    <property type="project" value="UniProtKB-EC"/>
</dbReference>
<dbReference type="EC" id="3.8.1.5" evidence="2"/>
<keyword evidence="3" id="KW-1185">Reference proteome</keyword>
<dbReference type="NCBIfam" id="NF002938">
    <property type="entry name" value="PRK03592.1"/>
    <property type="match status" value="1"/>
</dbReference>
<feature type="domain" description="AB hydrolase-1" evidence="1">
    <location>
        <begin position="30"/>
        <end position="169"/>
    </location>
</feature>
<evidence type="ECO:0000313" key="3">
    <source>
        <dbReference type="Proteomes" id="UP000029413"/>
    </source>
</evidence>
<gene>
    <name evidence="2" type="primary">dhaA</name>
    <name evidence="2" type="ORF">DM39_1977</name>
</gene>
<dbReference type="EMBL" id="CP007783">
    <property type="protein sequence ID" value="AIO31692.1"/>
    <property type="molecule type" value="Genomic_DNA"/>
</dbReference>
<dbReference type="InterPro" id="IPR029058">
    <property type="entry name" value="AB_hydrolase_fold"/>
</dbReference>
<organism evidence="2 3">
    <name type="scientific">Burkholderia cenocepacia</name>
    <dbReference type="NCBI Taxonomy" id="95486"/>
    <lineage>
        <taxon>Bacteria</taxon>
        <taxon>Pseudomonadati</taxon>
        <taxon>Pseudomonadota</taxon>
        <taxon>Betaproteobacteria</taxon>
        <taxon>Burkholderiales</taxon>
        <taxon>Burkholderiaceae</taxon>
        <taxon>Burkholderia</taxon>
        <taxon>Burkholderia cepacia complex</taxon>
    </lineage>
</organism>
<name>A0AAN0RPV9_9BURK</name>
<protein>
    <submittedName>
        <fullName evidence="2">Haloalkane dehalogenase 3</fullName>
        <ecNumber evidence="2">3.8.1.5</ecNumber>
    </submittedName>
</protein>
<accession>A0AAN0RPV9</accession>
<keyword evidence="2" id="KW-0378">Hydrolase</keyword>
<sequence length="295" mass="33175">MSGTQPYAEFKYLEVNGSRMAYIDEGEGDAIVFQHGQPTSSYVWRNVMPHLKGLGRLVACDLIGMGASDKLDPSLGPDRYSLANHRDHLFKLWDYLDLGDRVLLVLDDWGAVLGFEWARTHSHRVQGIVHMEAVAVPLQWSDLPEQAHPFFKALRSSAGEKMVLEDNVFIEKILPGAVIRPLADEELNHYRHPFLERGEARRPTLSWPRSLPLDNEPADVAQVVGESAAWLADCEIPKLFINGEPGTLARGRVREIIRTWRNQTEVTVAGRKLLQEDSPHEIGTAIAEFANRLRG</sequence>
<dbReference type="Gene3D" id="3.40.50.1820">
    <property type="entry name" value="alpha/beta hydrolase"/>
    <property type="match status" value="1"/>
</dbReference>
<evidence type="ECO:0000313" key="2">
    <source>
        <dbReference type="EMBL" id="AIO31692.1"/>
    </source>
</evidence>
<dbReference type="Pfam" id="PF00561">
    <property type="entry name" value="Abhydrolase_1"/>
    <property type="match status" value="1"/>
</dbReference>
<dbReference type="AlphaFoldDB" id="A0AAN0RPV9"/>
<evidence type="ECO:0000259" key="1">
    <source>
        <dbReference type="Pfam" id="PF00561"/>
    </source>
</evidence>
<dbReference type="PANTHER" id="PTHR43329">
    <property type="entry name" value="EPOXIDE HYDROLASE"/>
    <property type="match status" value="1"/>
</dbReference>
<dbReference type="InterPro" id="IPR000073">
    <property type="entry name" value="AB_hydrolase_1"/>
</dbReference>
<proteinExistence type="predicted"/>
<reference evidence="2 3" key="1">
    <citation type="submission" date="2014-05" db="EMBL/GenBank/DDBJ databases">
        <authorList>
            <person name="Bishop-Lilly K.A."/>
            <person name="Broomall S.M."/>
            <person name="Chain P.S."/>
            <person name="Chertkov O."/>
            <person name="Coyne S.R."/>
            <person name="Daligault H.E."/>
            <person name="Davenport K.W."/>
            <person name="Erkkila T."/>
            <person name="Frey K.G."/>
            <person name="Gibbons H.S."/>
            <person name="Gu W."/>
            <person name="Jaissle J."/>
            <person name="Johnson S.L."/>
            <person name="Koroleva G.I."/>
            <person name="Ladner J.T."/>
            <person name="Lo C.-C."/>
            <person name="Minogue T.D."/>
            <person name="Munk C."/>
            <person name="Palacios G.F."/>
            <person name="Redden C.L."/>
            <person name="Rosenzweig C.N."/>
            <person name="Scholz M.B."/>
            <person name="Teshima H."/>
            <person name="Xu Y."/>
        </authorList>
    </citation>
    <scope>NUCLEOTIDE SEQUENCE [LARGE SCALE GENOMIC DNA]</scope>
    <source>
        <strain evidence="2 3">DDS 22E-1</strain>
    </source>
</reference>
<dbReference type="Proteomes" id="UP000029413">
    <property type="component" value="Chromosome 1"/>
</dbReference>
<dbReference type="KEGG" id="bcen:DM39_1977"/>